<reference evidence="8" key="1">
    <citation type="journal article" date="2014" name="Int. J. Syst. Evol. Microbiol.">
        <title>Complete genome sequence of Corynebacterium casei LMG S-19264T (=DSM 44701T), isolated from a smear-ripened cheese.</title>
        <authorList>
            <consortium name="US DOE Joint Genome Institute (JGI-PGF)"/>
            <person name="Walter F."/>
            <person name="Albersmeier A."/>
            <person name="Kalinowski J."/>
            <person name="Ruckert C."/>
        </authorList>
    </citation>
    <scope>NUCLEOTIDE SEQUENCE</scope>
    <source>
        <strain evidence="8">CGMCC 1.12987</strain>
    </source>
</reference>
<dbReference type="Pfam" id="PF06964">
    <property type="entry name" value="Alpha-L-AF_C"/>
    <property type="match status" value="1"/>
</dbReference>
<proteinExistence type="inferred from homology"/>
<keyword evidence="4" id="KW-0732">Signal</keyword>
<dbReference type="EMBL" id="BMGR01000008">
    <property type="protein sequence ID" value="GGG08033.1"/>
    <property type="molecule type" value="Genomic_DNA"/>
</dbReference>
<dbReference type="InterPro" id="IPR008979">
    <property type="entry name" value="Galactose-bd-like_sf"/>
</dbReference>
<evidence type="ECO:0000256" key="1">
    <source>
        <dbReference type="ARBA" id="ARBA00001462"/>
    </source>
</evidence>
<dbReference type="GO" id="GO:0046373">
    <property type="term" value="P:L-arabinose metabolic process"/>
    <property type="evidence" value="ECO:0007669"/>
    <property type="project" value="InterPro"/>
</dbReference>
<keyword evidence="5" id="KW-0378">Hydrolase</keyword>
<dbReference type="PANTHER" id="PTHR31776:SF0">
    <property type="entry name" value="ALPHA-L-ARABINOFURANOSIDASE 1"/>
    <property type="match status" value="1"/>
</dbReference>
<evidence type="ECO:0000313" key="9">
    <source>
        <dbReference type="Proteomes" id="UP000644756"/>
    </source>
</evidence>
<dbReference type="InterPro" id="IPR051563">
    <property type="entry name" value="Glycosyl_Hydrolase_51"/>
</dbReference>
<dbReference type="Proteomes" id="UP000644756">
    <property type="component" value="Unassembled WGS sequence"/>
</dbReference>
<sequence>MTSRSAKVTIHADRKLFPVSPTLYGLFFEEINHAGDGGLYAELIRNRSFEDTIVPDRCHVDGCTMHTPAGWTAPFEHSDPIPGWQLLEQAGTEARMQLDDSQPLNAANPLSLRVDIERTEGGRAAVCNTGFWGIPVQAGAKYGLSFYARKDNRFSGLLDITLEDSSGEAVHAAQSVSMTSDQWQKFELTLESKASNPEARLVISSGTPGTFWLELVSLFPEDTFRKRKNGLRPDLVGMLQGLAPTFLRFPGGCFVEGFSVETAYRWKKTIGELSERISHWTLWHYRTTNGLGYYEYLQMAEDMGLEMMFVVNCGLTCQGRPGELIPMDELDEWVQDMLDAIEYANGPVTSKWGALRAQHGHPEPFGLKYIEIGNENFGPEYNVRYKVFYDAVKAAYPEIITIWNTHWEVGTETKGLPVEIVDEHFYADNEFYQLYHDMYDHYDRSGPKIYVGEYAMIVNNKNGTLQGALSEAAFMTGMERNQDIVVMSSYAPLLANIHHTVWDPNLIYFDGTRKCGTPSYYVQKLFGENRGEFVVESRTESDQLPPLIHGGLGLGLSELGQVKEVRISSGSEIRLQLNQLSDQSPACSVFHNALWIGDPSWQQIEVTMNVKLDEHGLKLRFLDRHQSWEKQNYFLWELEPSGESRLVRIVGWSRVKLAADAKVSITPAEYQQLRIVVGREEVSCYLDGHLVHEHAFGTIPYLTSVTTLDETNNELTVKLVNPSASDIDTELDIHGTNMTEIAGEQLILTADEPEAYNTLDQPTRVVPISSPLHVDGRMYRVPAYAVAILKIKLG</sequence>
<dbReference type="SUPFAM" id="SSF51011">
    <property type="entry name" value="Glycosyl hydrolase domain"/>
    <property type="match status" value="1"/>
</dbReference>
<feature type="domain" description="Alpha-L-arabinofuranosidase C-terminal" evidence="7">
    <location>
        <begin position="452"/>
        <end position="785"/>
    </location>
</feature>
<protein>
    <recommendedName>
        <fullName evidence="3">non-reducing end alpha-L-arabinofuranosidase</fullName>
        <ecNumber evidence="3">3.2.1.55</ecNumber>
    </recommendedName>
</protein>
<evidence type="ECO:0000256" key="3">
    <source>
        <dbReference type="ARBA" id="ARBA00012670"/>
    </source>
</evidence>
<reference evidence="8" key="2">
    <citation type="submission" date="2020-09" db="EMBL/GenBank/DDBJ databases">
        <authorList>
            <person name="Sun Q."/>
            <person name="Zhou Y."/>
        </authorList>
    </citation>
    <scope>NUCLEOTIDE SEQUENCE</scope>
    <source>
        <strain evidence="8">CGMCC 1.12987</strain>
    </source>
</reference>
<dbReference type="InterPro" id="IPR010720">
    <property type="entry name" value="Alpha-L-AF_C"/>
</dbReference>
<evidence type="ECO:0000256" key="5">
    <source>
        <dbReference type="ARBA" id="ARBA00022801"/>
    </source>
</evidence>
<comment type="catalytic activity">
    <reaction evidence="1">
        <text>Hydrolysis of terminal non-reducing alpha-L-arabinofuranoside residues in alpha-L-arabinosides.</text>
        <dbReference type="EC" id="3.2.1.55"/>
    </reaction>
</comment>
<dbReference type="GO" id="GO:0046556">
    <property type="term" value="F:alpha-L-arabinofuranosidase activity"/>
    <property type="evidence" value="ECO:0007669"/>
    <property type="project" value="UniProtKB-EC"/>
</dbReference>
<dbReference type="PANTHER" id="PTHR31776">
    <property type="entry name" value="ALPHA-L-ARABINOFURANOSIDASE 1"/>
    <property type="match status" value="1"/>
</dbReference>
<dbReference type="RefSeq" id="WP_188531507.1">
    <property type="nucleotide sequence ID" value="NZ_BMGR01000008.1"/>
</dbReference>
<comment type="similarity">
    <text evidence="2">Belongs to the glycosyl hydrolase 51 family.</text>
</comment>
<dbReference type="Gene3D" id="2.60.120.260">
    <property type="entry name" value="Galactose-binding domain-like"/>
    <property type="match status" value="1"/>
</dbReference>
<dbReference type="SUPFAM" id="SSF51445">
    <property type="entry name" value="(Trans)glycosidases"/>
    <property type="match status" value="1"/>
</dbReference>
<dbReference type="Gene3D" id="2.60.40.1180">
    <property type="entry name" value="Golgi alpha-mannosidase II"/>
    <property type="match status" value="1"/>
</dbReference>
<dbReference type="SUPFAM" id="SSF49785">
    <property type="entry name" value="Galactose-binding domain-like"/>
    <property type="match status" value="1"/>
</dbReference>
<dbReference type="InterPro" id="IPR013780">
    <property type="entry name" value="Glyco_hydro_b"/>
</dbReference>
<accession>A0A917D3A1</accession>
<keyword evidence="6" id="KW-0325">Glycoprotein</keyword>
<evidence type="ECO:0000259" key="7">
    <source>
        <dbReference type="SMART" id="SM00813"/>
    </source>
</evidence>
<evidence type="ECO:0000256" key="2">
    <source>
        <dbReference type="ARBA" id="ARBA00007186"/>
    </source>
</evidence>
<name>A0A917D3A1_9BACL</name>
<dbReference type="SMART" id="SM00813">
    <property type="entry name" value="Alpha-L-AF_C"/>
    <property type="match status" value="1"/>
</dbReference>
<organism evidence="8 9">
    <name type="scientific">Paenibacillus abyssi</name>
    <dbReference type="NCBI Taxonomy" id="1340531"/>
    <lineage>
        <taxon>Bacteria</taxon>
        <taxon>Bacillati</taxon>
        <taxon>Bacillota</taxon>
        <taxon>Bacilli</taxon>
        <taxon>Bacillales</taxon>
        <taxon>Paenibacillaceae</taxon>
        <taxon>Paenibacillus</taxon>
    </lineage>
</organism>
<comment type="caution">
    <text evidence="8">The sequence shown here is derived from an EMBL/GenBank/DDBJ whole genome shotgun (WGS) entry which is preliminary data.</text>
</comment>
<dbReference type="Pfam" id="PF22848">
    <property type="entry name" value="ASD1_dom"/>
    <property type="match status" value="1"/>
</dbReference>
<keyword evidence="9" id="KW-1185">Reference proteome</keyword>
<gene>
    <name evidence="8" type="ORF">GCM10010916_26140</name>
</gene>
<dbReference type="Gene3D" id="3.20.20.80">
    <property type="entry name" value="Glycosidases"/>
    <property type="match status" value="1"/>
</dbReference>
<evidence type="ECO:0000256" key="4">
    <source>
        <dbReference type="ARBA" id="ARBA00022729"/>
    </source>
</evidence>
<dbReference type="InterPro" id="IPR017853">
    <property type="entry name" value="GH"/>
</dbReference>
<evidence type="ECO:0000256" key="6">
    <source>
        <dbReference type="ARBA" id="ARBA00023180"/>
    </source>
</evidence>
<dbReference type="InterPro" id="IPR055235">
    <property type="entry name" value="ASD1_cat"/>
</dbReference>
<evidence type="ECO:0000313" key="8">
    <source>
        <dbReference type="EMBL" id="GGG08033.1"/>
    </source>
</evidence>
<dbReference type="AlphaFoldDB" id="A0A917D3A1"/>
<dbReference type="EC" id="3.2.1.55" evidence="3"/>